<evidence type="ECO:0000313" key="1">
    <source>
        <dbReference type="EMBL" id="JAD80862.1"/>
    </source>
</evidence>
<dbReference type="EMBL" id="GBRH01217033">
    <property type="protein sequence ID" value="JAD80862.1"/>
    <property type="molecule type" value="Transcribed_RNA"/>
</dbReference>
<name>A0A0A9DAT2_ARUDO</name>
<organism evidence="1">
    <name type="scientific">Arundo donax</name>
    <name type="common">Giant reed</name>
    <name type="synonym">Donax arundinaceus</name>
    <dbReference type="NCBI Taxonomy" id="35708"/>
    <lineage>
        <taxon>Eukaryota</taxon>
        <taxon>Viridiplantae</taxon>
        <taxon>Streptophyta</taxon>
        <taxon>Embryophyta</taxon>
        <taxon>Tracheophyta</taxon>
        <taxon>Spermatophyta</taxon>
        <taxon>Magnoliopsida</taxon>
        <taxon>Liliopsida</taxon>
        <taxon>Poales</taxon>
        <taxon>Poaceae</taxon>
        <taxon>PACMAD clade</taxon>
        <taxon>Arundinoideae</taxon>
        <taxon>Arundineae</taxon>
        <taxon>Arundo</taxon>
    </lineage>
</organism>
<reference evidence="1" key="2">
    <citation type="journal article" date="2015" name="Data Brief">
        <title>Shoot transcriptome of the giant reed, Arundo donax.</title>
        <authorList>
            <person name="Barrero R.A."/>
            <person name="Guerrero F.D."/>
            <person name="Moolhuijzen P."/>
            <person name="Goolsby J.A."/>
            <person name="Tidwell J."/>
            <person name="Bellgard S.E."/>
            <person name="Bellgard M.I."/>
        </authorList>
    </citation>
    <scope>NUCLEOTIDE SEQUENCE</scope>
    <source>
        <tissue evidence="1">Shoot tissue taken approximately 20 cm above the soil surface</tissue>
    </source>
</reference>
<dbReference type="AlphaFoldDB" id="A0A0A9DAT2"/>
<reference evidence="1" key="1">
    <citation type="submission" date="2014-09" db="EMBL/GenBank/DDBJ databases">
        <authorList>
            <person name="Magalhaes I.L.F."/>
            <person name="Oliveira U."/>
            <person name="Santos F.R."/>
            <person name="Vidigal T.H.D.A."/>
            <person name="Brescovit A.D."/>
            <person name="Santos A.J."/>
        </authorList>
    </citation>
    <scope>NUCLEOTIDE SEQUENCE</scope>
    <source>
        <tissue evidence="1">Shoot tissue taken approximately 20 cm above the soil surface</tissue>
    </source>
</reference>
<accession>A0A0A9DAT2</accession>
<sequence>MFYHFFIANITWDPLNPTCELYIFDHSIFNRFINKMTNFTRVTFGQEE</sequence>
<protein>
    <submittedName>
        <fullName evidence="1">Uncharacterized protein</fullName>
    </submittedName>
</protein>
<proteinExistence type="predicted"/>